<proteinExistence type="predicted"/>
<comment type="caution">
    <text evidence="2">The sequence shown here is derived from an EMBL/GenBank/DDBJ whole genome shotgun (WGS) entry which is preliminary data.</text>
</comment>
<name>A0A4R2K794_9PSEU</name>
<evidence type="ECO:0000256" key="1">
    <source>
        <dbReference type="SAM" id="Phobius"/>
    </source>
</evidence>
<dbReference type="InterPro" id="IPR027417">
    <property type="entry name" value="P-loop_NTPase"/>
</dbReference>
<dbReference type="EMBL" id="SLWS01000002">
    <property type="protein sequence ID" value="TCO62225.1"/>
    <property type="molecule type" value="Genomic_DNA"/>
</dbReference>
<feature type="transmembrane region" description="Helical" evidence="1">
    <location>
        <begin position="735"/>
        <end position="759"/>
    </location>
</feature>
<organism evidence="2 3">
    <name type="scientific">Actinocrispum wychmicini</name>
    <dbReference type="NCBI Taxonomy" id="1213861"/>
    <lineage>
        <taxon>Bacteria</taxon>
        <taxon>Bacillati</taxon>
        <taxon>Actinomycetota</taxon>
        <taxon>Actinomycetes</taxon>
        <taxon>Pseudonocardiales</taxon>
        <taxon>Pseudonocardiaceae</taxon>
        <taxon>Actinocrispum</taxon>
    </lineage>
</organism>
<dbReference type="InterPro" id="IPR029787">
    <property type="entry name" value="Nucleotide_cyclase"/>
</dbReference>
<feature type="transmembrane region" description="Helical" evidence="1">
    <location>
        <begin position="771"/>
        <end position="792"/>
    </location>
</feature>
<dbReference type="SUPFAM" id="SSF52540">
    <property type="entry name" value="P-loop containing nucleoside triphosphate hydrolases"/>
    <property type="match status" value="1"/>
</dbReference>
<keyword evidence="1" id="KW-0812">Transmembrane</keyword>
<feature type="transmembrane region" description="Helical" evidence="1">
    <location>
        <begin position="621"/>
        <end position="643"/>
    </location>
</feature>
<feature type="transmembrane region" description="Helical" evidence="1">
    <location>
        <begin position="664"/>
        <end position="687"/>
    </location>
</feature>
<evidence type="ECO:0000313" key="3">
    <source>
        <dbReference type="Proteomes" id="UP000295680"/>
    </source>
</evidence>
<feature type="transmembrane region" description="Helical" evidence="1">
    <location>
        <begin position="693"/>
        <end position="714"/>
    </location>
</feature>
<dbReference type="Gene3D" id="3.30.70.1230">
    <property type="entry name" value="Nucleotide cyclase"/>
    <property type="match status" value="1"/>
</dbReference>
<gene>
    <name evidence="2" type="ORF">EV192_102362</name>
</gene>
<keyword evidence="1" id="KW-1133">Transmembrane helix</keyword>
<evidence type="ECO:0008006" key="4">
    <source>
        <dbReference type="Google" id="ProtNLM"/>
    </source>
</evidence>
<keyword evidence="3" id="KW-1185">Reference proteome</keyword>
<accession>A0A4R2K794</accession>
<protein>
    <recommendedName>
        <fullName evidence="4">NACHT domain-containing protein</fullName>
    </recommendedName>
</protein>
<sequence length="865" mass="91553">MVGSEVAVHRTIIAVDIEGFGDPARTMPHQLATRAGLYKVVAEALDAAGVPWDRCRTEDRGDAVFILVPPDIPKSPLVAVMPEALAHAVRAHNHISDERQRVRLRMAVHAGEVAHDDHGVTSNAVITVFRLLDAPPVKQALADSSGVVALAVSRWVFDEVVRHSAGVDAATFRPILVAVKETCDTAWVALPDQPYPADPTVLDQRGDHTSHPVVAPPLASPADEQLGLLAKASWNQWTGAANDRRLLHPAPLPIRWRRSTAPVAGPESAARYPRFDPLPGLPAVSEPSEGDKDALHRIYGGLPSGRLLLLGPPGSGKTAAAILLLRDALSYRKQARPEDQARIPVPVLFTLHGWDPDSGVSVTDWMAGKLAETYPLFHGRTGRRAATDLLTAGRVAGFLDGLDEIPESVRPGVLAALADAPFRLVLLTRTEEAVAAAQHGPLAGAVALELQPVQPTDAAGYLLQPLVNPPPVPWQRISDHLAGIADDEQGTSALSEALITPLALSLLRDVYGSADLVDELLDDERFPAAADIENHLLDQAITAAYTPRPGHPAPRYPVATAQRTLRYLATRLTEHGTADLAWWHIPTWTTHRSRMIMGAVTTVLVNELVVGLALGPVFGPVLGLSAGLVVGLTTVVGLLAGHWQGVPVMPRRITRLTYRSAVQSLVFGFLAGLSGGLLAGVLAGLLAGLSAGLLTGLSVGLVSGLVVVVLQGLARHTEVDESPLGPADVWREDRNAGLMFISVAGLVFALVAVLTVGLVPGLPSGLASRPSVVLSVVLLVGLVCGLGTALIIKREGTAASSPGAAAADTALAAVQLAIRHETPLRLVAFLEDARSRHLLRTVGPVYQFRHAKLQARLAQPVSRTR</sequence>
<keyword evidence="1" id="KW-0472">Membrane</keyword>
<dbReference type="Proteomes" id="UP000295680">
    <property type="component" value="Unassembled WGS sequence"/>
</dbReference>
<dbReference type="Gene3D" id="3.40.50.300">
    <property type="entry name" value="P-loop containing nucleotide triphosphate hydrolases"/>
    <property type="match status" value="1"/>
</dbReference>
<dbReference type="AlphaFoldDB" id="A0A4R2K794"/>
<dbReference type="RefSeq" id="WP_207925966.1">
    <property type="nucleotide sequence ID" value="NZ_SLWS01000002.1"/>
</dbReference>
<reference evidence="2 3" key="1">
    <citation type="submission" date="2019-03" db="EMBL/GenBank/DDBJ databases">
        <title>Genomic Encyclopedia of Type Strains, Phase IV (KMG-IV): sequencing the most valuable type-strain genomes for metagenomic binning, comparative biology and taxonomic classification.</title>
        <authorList>
            <person name="Goeker M."/>
        </authorList>
    </citation>
    <scope>NUCLEOTIDE SEQUENCE [LARGE SCALE GENOMIC DNA]</scope>
    <source>
        <strain evidence="2 3">DSM 45934</strain>
    </source>
</reference>
<dbReference type="SUPFAM" id="SSF55073">
    <property type="entry name" value="Nucleotide cyclase"/>
    <property type="match status" value="1"/>
</dbReference>
<evidence type="ECO:0000313" key="2">
    <source>
        <dbReference type="EMBL" id="TCO62225.1"/>
    </source>
</evidence>